<dbReference type="Gene3D" id="3.40.1190.20">
    <property type="match status" value="1"/>
</dbReference>
<gene>
    <name evidence="2" type="ORF">SELMODRAFT_91267</name>
</gene>
<name>D8RE80_SELML</name>
<dbReference type="OrthoDB" id="415590at2759"/>
<dbReference type="KEGG" id="smo:SELMODRAFT_91267"/>
<dbReference type="OMA" id="QNENIGM"/>
<dbReference type="InterPro" id="IPR029056">
    <property type="entry name" value="Ribokinase-like"/>
</dbReference>
<organism evidence="3">
    <name type="scientific">Selaginella moellendorffii</name>
    <name type="common">Spikemoss</name>
    <dbReference type="NCBI Taxonomy" id="88036"/>
    <lineage>
        <taxon>Eukaryota</taxon>
        <taxon>Viridiplantae</taxon>
        <taxon>Streptophyta</taxon>
        <taxon>Embryophyta</taxon>
        <taxon>Tracheophyta</taxon>
        <taxon>Lycopodiopsida</taxon>
        <taxon>Selaginellales</taxon>
        <taxon>Selaginellaceae</taxon>
        <taxon>Selaginella</taxon>
    </lineage>
</organism>
<evidence type="ECO:0000259" key="1">
    <source>
        <dbReference type="Pfam" id="PF00294"/>
    </source>
</evidence>
<dbReference type="Gramene" id="EFJ29392">
    <property type="protein sequence ID" value="EFJ29392"/>
    <property type="gene ID" value="SELMODRAFT_91267"/>
</dbReference>
<feature type="domain" description="Carbohydrate kinase PfkB" evidence="1">
    <location>
        <begin position="81"/>
        <end position="250"/>
    </location>
</feature>
<dbReference type="Pfam" id="PF00294">
    <property type="entry name" value="PfkB"/>
    <property type="match status" value="1"/>
</dbReference>
<evidence type="ECO:0000313" key="3">
    <source>
        <dbReference type="Proteomes" id="UP000001514"/>
    </source>
</evidence>
<dbReference type="STRING" id="88036.D8RE80"/>
<dbReference type="InParanoid" id="D8RE80"/>
<reference evidence="2 3" key="1">
    <citation type="journal article" date="2011" name="Science">
        <title>The Selaginella genome identifies genetic changes associated with the evolution of vascular plants.</title>
        <authorList>
            <person name="Banks J.A."/>
            <person name="Nishiyama T."/>
            <person name="Hasebe M."/>
            <person name="Bowman J.L."/>
            <person name="Gribskov M."/>
            <person name="dePamphilis C."/>
            <person name="Albert V.A."/>
            <person name="Aono N."/>
            <person name="Aoyama T."/>
            <person name="Ambrose B.A."/>
            <person name="Ashton N.W."/>
            <person name="Axtell M.J."/>
            <person name="Barker E."/>
            <person name="Barker M.S."/>
            <person name="Bennetzen J.L."/>
            <person name="Bonawitz N.D."/>
            <person name="Chapple C."/>
            <person name="Cheng C."/>
            <person name="Correa L.G."/>
            <person name="Dacre M."/>
            <person name="DeBarry J."/>
            <person name="Dreyer I."/>
            <person name="Elias M."/>
            <person name="Engstrom E.M."/>
            <person name="Estelle M."/>
            <person name="Feng L."/>
            <person name="Finet C."/>
            <person name="Floyd S.K."/>
            <person name="Frommer W.B."/>
            <person name="Fujita T."/>
            <person name="Gramzow L."/>
            <person name="Gutensohn M."/>
            <person name="Harholt J."/>
            <person name="Hattori M."/>
            <person name="Heyl A."/>
            <person name="Hirai T."/>
            <person name="Hiwatashi Y."/>
            <person name="Ishikawa M."/>
            <person name="Iwata M."/>
            <person name="Karol K.G."/>
            <person name="Koehler B."/>
            <person name="Kolukisaoglu U."/>
            <person name="Kubo M."/>
            <person name="Kurata T."/>
            <person name="Lalonde S."/>
            <person name="Li K."/>
            <person name="Li Y."/>
            <person name="Litt A."/>
            <person name="Lyons E."/>
            <person name="Manning G."/>
            <person name="Maruyama T."/>
            <person name="Michael T.P."/>
            <person name="Mikami K."/>
            <person name="Miyazaki S."/>
            <person name="Morinaga S."/>
            <person name="Murata T."/>
            <person name="Mueller-Roeber B."/>
            <person name="Nelson D.R."/>
            <person name="Obara M."/>
            <person name="Oguri Y."/>
            <person name="Olmstead R.G."/>
            <person name="Onodera N."/>
            <person name="Petersen B.L."/>
            <person name="Pils B."/>
            <person name="Prigge M."/>
            <person name="Rensing S.A."/>
            <person name="Riano-Pachon D.M."/>
            <person name="Roberts A.W."/>
            <person name="Sato Y."/>
            <person name="Scheller H.V."/>
            <person name="Schulz B."/>
            <person name="Schulz C."/>
            <person name="Shakirov E.V."/>
            <person name="Shibagaki N."/>
            <person name="Shinohara N."/>
            <person name="Shippen D.E."/>
            <person name="Soerensen I."/>
            <person name="Sotooka R."/>
            <person name="Sugimoto N."/>
            <person name="Sugita M."/>
            <person name="Sumikawa N."/>
            <person name="Tanurdzic M."/>
            <person name="Theissen G."/>
            <person name="Ulvskov P."/>
            <person name="Wakazuki S."/>
            <person name="Weng J.K."/>
            <person name="Willats W.W."/>
            <person name="Wipf D."/>
            <person name="Wolf P.G."/>
            <person name="Yang L."/>
            <person name="Zimmer A.D."/>
            <person name="Zhu Q."/>
            <person name="Mitros T."/>
            <person name="Hellsten U."/>
            <person name="Loque D."/>
            <person name="Otillar R."/>
            <person name="Salamov A."/>
            <person name="Schmutz J."/>
            <person name="Shapiro H."/>
            <person name="Lindquist E."/>
            <person name="Lucas S."/>
            <person name="Rokhsar D."/>
            <person name="Grigoriev I.V."/>
        </authorList>
    </citation>
    <scope>NUCLEOTIDE SEQUENCE [LARGE SCALE GENOMIC DNA]</scope>
</reference>
<dbReference type="InterPro" id="IPR011611">
    <property type="entry name" value="PfkB_dom"/>
</dbReference>
<dbReference type="eggNOG" id="KOG2855">
    <property type="taxonomic scope" value="Eukaryota"/>
</dbReference>
<evidence type="ECO:0000313" key="2">
    <source>
        <dbReference type="EMBL" id="EFJ29392.1"/>
    </source>
</evidence>
<dbReference type="PANTHER" id="PTHR47826:SF1">
    <property type="entry name" value="OS03G0164700 PROTEIN"/>
    <property type="match status" value="1"/>
</dbReference>
<dbReference type="Proteomes" id="UP000001514">
    <property type="component" value="Unassembled WGS sequence"/>
</dbReference>
<dbReference type="HOGENOM" id="CLU_1104297_0_0_1"/>
<protein>
    <recommendedName>
        <fullName evidence="1">Carbohydrate kinase PfkB domain-containing protein</fullName>
    </recommendedName>
</protein>
<dbReference type="EMBL" id="GL377577">
    <property type="protein sequence ID" value="EFJ29392.1"/>
    <property type="molecule type" value="Genomic_DNA"/>
</dbReference>
<dbReference type="AlphaFoldDB" id="D8RE80"/>
<keyword evidence="3" id="KW-1185">Reference proteome</keyword>
<dbReference type="SUPFAM" id="SSF53613">
    <property type="entry name" value="Ribokinase-like"/>
    <property type="match status" value="1"/>
</dbReference>
<accession>D8RE80</accession>
<dbReference type="PANTHER" id="PTHR47826">
    <property type="entry name" value="OS03G0164700 PROTEIN"/>
    <property type="match status" value="1"/>
</dbReference>
<proteinExistence type="predicted"/>
<sequence length="252" mass="26773">MSATAAGAASLGAAAVDKPWRRQAAVVCACGSKADVATLGNLCVDIVLDVPCLPPSNPAAKLKFLRHLESCPPDESAWEAGGICNFTIAAARLGLECVSIGHIGSEPFGKFLSRILDKEGVDVARISADVTSDFDGSTLVCWVLVDPEHQHAFCSRFDFNKAPVLDKMHKLPPKAESVIQNSKALHFNGFAFDELLPSAILSAVDCAHAAGNAVFFDPGPRGESLFRQDRSTLERILTLSDVLLLTADEVVT</sequence>